<dbReference type="GO" id="GO:0050660">
    <property type="term" value="F:flavin adenine dinucleotide binding"/>
    <property type="evidence" value="ECO:0007669"/>
    <property type="project" value="TreeGrafter"/>
</dbReference>
<organism evidence="4 5">
    <name type="scientific">Candidatus Synechococcus spongiarum 15L</name>
    <dbReference type="NCBI Taxonomy" id="1608419"/>
    <lineage>
        <taxon>Bacteria</taxon>
        <taxon>Bacillati</taxon>
        <taxon>Cyanobacteriota</taxon>
        <taxon>Cyanophyceae</taxon>
        <taxon>Synechococcales</taxon>
        <taxon>Synechococcaceae</taxon>
        <taxon>Synechococcus</taxon>
    </lineage>
</organism>
<dbReference type="InterPro" id="IPR050151">
    <property type="entry name" value="Class-I_Pyr_Nuc-Dis_Oxidored"/>
</dbReference>
<gene>
    <name evidence="4" type="ORF">TQ37_08105</name>
</gene>
<comment type="caution">
    <text evidence="4">The sequence shown here is derived from an EMBL/GenBank/DDBJ whole genome shotgun (WGS) entry which is preliminary data.</text>
</comment>
<sequence length="62" mass="6527">QDNGRVLGAQIYGLHAGDLIQEVANAMVLGQSVQQLSRAVHSHPTLSEVVEVAYKQAAALSS</sequence>
<feature type="non-terminal residue" evidence="4">
    <location>
        <position position="1"/>
    </location>
</feature>
<dbReference type="GO" id="GO:0006103">
    <property type="term" value="P:2-oxoglutarate metabolic process"/>
    <property type="evidence" value="ECO:0007669"/>
    <property type="project" value="TreeGrafter"/>
</dbReference>
<feature type="domain" description="Pyridine nucleotide-disulphide oxidoreductase dimerisation" evidence="3">
    <location>
        <begin position="2"/>
        <end position="52"/>
    </location>
</feature>
<dbReference type="STRING" id="431041.FLM9_949"/>
<reference evidence="4 5" key="1">
    <citation type="submission" date="2015-02" db="EMBL/GenBank/DDBJ databases">
        <authorList>
            <person name="Slaby B."/>
            <person name="Hentschel U."/>
        </authorList>
    </citation>
    <scope>NUCLEOTIDE SEQUENCE [LARGE SCALE GENOMIC DNA]</scope>
    <source>
        <strain evidence="4">15L</strain>
    </source>
</reference>
<dbReference type="PATRIC" id="fig|1608419.3.peg.777"/>
<dbReference type="Proteomes" id="UP000035037">
    <property type="component" value="Unassembled WGS sequence"/>
</dbReference>
<dbReference type="Pfam" id="PF02852">
    <property type="entry name" value="Pyr_redox_dim"/>
    <property type="match status" value="1"/>
</dbReference>
<dbReference type="EMBL" id="JYFQ01000163">
    <property type="protein sequence ID" value="KKZ10895.1"/>
    <property type="molecule type" value="Genomic_DNA"/>
</dbReference>
<dbReference type="InterPro" id="IPR004099">
    <property type="entry name" value="Pyr_nucl-diS_OxRdtase_dimer"/>
</dbReference>
<reference evidence="4 5" key="2">
    <citation type="submission" date="2015-05" db="EMBL/GenBank/DDBJ databases">
        <title>Lifestyle Evolution in Cyanobacterial Symbionts of Sponges.</title>
        <authorList>
            <person name="Burgsdorf I."/>
            <person name="Slaby B.M."/>
            <person name="Handley K.M."/>
            <person name="Haber M."/>
            <person name="Blom J."/>
            <person name="Marshall C.W."/>
            <person name="Gilbert J.A."/>
            <person name="Hentschel U."/>
            <person name="Steindler L."/>
        </authorList>
    </citation>
    <scope>NUCLEOTIDE SEQUENCE [LARGE SCALE GENOMIC DNA]</scope>
    <source>
        <strain evidence="4">15L</strain>
    </source>
</reference>
<dbReference type="PANTHER" id="PTHR22912:SF151">
    <property type="entry name" value="DIHYDROLIPOYL DEHYDROGENASE, MITOCHONDRIAL"/>
    <property type="match status" value="1"/>
</dbReference>
<dbReference type="GO" id="GO:0004148">
    <property type="term" value="F:dihydrolipoyl dehydrogenase (NADH) activity"/>
    <property type="evidence" value="ECO:0007669"/>
    <property type="project" value="TreeGrafter"/>
</dbReference>
<dbReference type="SUPFAM" id="SSF55424">
    <property type="entry name" value="FAD/NAD-linked reductases, dimerisation (C-terminal) domain"/>
    <property type="match status" value="1"/>
</dbReference>
<name>A0A0G8ASJ1_9SYNE</name>
<dbReference type="Gene3D" id="3.30.390.30">
    <property type="match status" value="1"/>
</dbReference>
<comment type="similarity">
    <text evidence="1">Belongs to the class-I pyridine nucleotide-disulfide oxidoreductase family.</text>
</comment>
<evidence type="ECO:0000313" key="5">
    <source>
        <dbReference type="Proteomes" id="UP000035037"/>
    </source>
</evidence>
<evidence type="ECO:0000256" key="1">
    <source>
        <dbReference type="ARBA" id="ARBA00007532"/>
    </source>
</evidence>
<dbReference type="PRINTS" id="PR00411">
    <property type="entry name" value="PNDRDTASEI"/>
</dbReference>
<evidence type="ECO:0000313" key="4">
    <source>
        <dbReference type="EMBL" id="KKZ10895.1"/>
    </source>
</evidence>
<dbReference type="GO" id="GO:0045252">
    <property type="term" value="C:oxoglutarate dehydrogenase complex"/>
    <property type="evidence" value="ECO:0007669"/>
    <property type="project" value="TreeGrafter"/>
</dbReference>
<keyword evidence="2" id="KW-0520">NAD</keyword>
<dbReference type="PANTHER" id="PTHR22912">
    <property type="entry name" value="DISULFIDE OXIDOREDUCTASE"/>
    <property type="match status" value="1"/>
</dbReference>
<protein>
    <recommendedName>
        <fullName evidence="3">Pyridine nucleotide-disulphide oxidoreductase dimerisation domain-containing protein</fullName>
    </recommendedName>
</protein>
<proteinExistence type="inferred from homology"/>
<accession>A0A0G8ASJ1</accession>
<evidence type="ECO:0000256" key="2">
    <source>
        <dbReference type="ARBA" id="ARBA00023027"/>
    </source>
</evidence>
<dbReference type="AlphaFoldDB" id="A0A0G8ASJ1"/>
<evidence type="ECO:0000259" key="3">
    <source>
        <dbReference type="Pfam" id="PF02852"/>
    </source>
</evidence>
<dbReference type="InterPro" id="IPR016156">
    <property type="entry name" value="FAD/NAD-linked_Rdtase_dimer_sf"/>
</dbReference>